<evidence type="ECO:0000313" key="2">
    <source>
        <dbReference type="EMBL" id="GHH59023.1"/>
    </source>
</evidence>
<feature type="compositionally biased region" description="Low complexity" evidence="1">
    <location>
        <begin position="152"/>
        <end position="169"/>
    </location>
</feature>
<reference evidence="2" key="2">
    <citation type="submission" date="2020-09" db="EMBL/GenBank/DDBJ databases">
        <authorList>
            <person name="Sun Q."/>
            <person name="Ohkuma M."/>
        </authorList>
    </citation>
    <scope>NUCLEOTIDE SEQUENCE</scope>
    <source>
        <strain evidence="2">JCM 4646</strain>
    </source>
</reference>
<comment type="caution">
    <text evidence="2">The sequence shown here is derived from an EMBL/GenBank/DDBJ whole genome shotgun (WGS) entry which is preliminary data.</text>
</comment>
<organism evidence="2 3">
    <name type="scientific">Kitasatospora indigofera</name>
    <dbReference type="NCBI Taxonomy" id="67307"/>
    <lineage>
        <taxon>Bacteria</taxon>
        <taxon>Bacillati</taxon>
        <taxon>Actinomycetota</taxon>
        <taxon>Actinomycetes</taxon>
        <taxon>Kitasatosporales</taxon>
        <taxon>Streptomycetaceae</taxon>
        <taxon>Kitasatospora</taxon>
    </lineage>
</organism>
<accession>A0A919FAP4</accession>
<sequence>MRRAKWIPRLSTRARLVVLAVLCAAVAELVLRTWWLPSQWRAYDAPADGQALVSADGRSIILTVNWQCEEEPELVAHESADHVDVLLHRRAFKGPTYQCPENAVGSALISTHLSTPLAARSLLDVVAGRPVAYFDGRDLAQPSYLPPGYGDPAHNPSPGSAAPAAEGPSWTTGYRPRQGGPALVITQTRLATPAPEPSRPQATVDGHAAGFSESPTSKDRSITWSDGAYTFAVSSRPASLPDQELLRVAEGLRRS</sequence>
<proteinExistence type="predicted"/>
<feature type="region of interest" description="Disordered" evidence="1">
    <location>
        <begin position="191"/>
        <end position="222"/>
    </location>
</feature>
<evidence type="ECO:0008006" key="4">
    <source>
        <dbReference type="Google" id="ProtNLM"/>
    </source>
</evidence>
<dbReference type="RefSeq" id="WP_229927055.1">
    <property type="nucleotide sequence ID" value="NZ_BNBO01000001.1"/>
</dbReference>
<dbReference type="Proteomes" id="UP000617734">
    <property type="component" value="Unassembled WGS sequence"/>
</dbReference>
<reference evidence="2" key="1">
    <citation type="journal article" date="2014" name="Int. J. Syst. Evol. Microbiol.">
        <title>Complete genome sequence of Corynebacterium casei LMG S-19264T (=DSM 44701T), isolated from a smear-ripened cheese.</title>
        <authorList>
            <consortium name="US DOE Joint Genome Institute (JGI-PGF)"/>
            <person name="Walter F."/>
            <person name="Albersmeier A."/>
            <person name="Kalinowski J."/>
            <person name="Ruckert C."/>
        </authorList>
    </citation>
    <scope>NUCLEOTIDE SEQUENCE</scope>
    <source>
        <strain evidence="2">JCM 4646</strain>
    </source>
</reference>
<protein>
    <recommendedName>
        <fullName evidence="4">DUF4367 domain-containing protein</fullName>
    </recommendedName>
</protein>
<keyword evidence="3" id="KW-1185">Reference proteome</keyword>
<name>A0A919FAP4_9ACTN</name>
<evidence type="ECO:0000256" key="1">
    <source>
        <dbReference type="SAM" id="MobiDB-lite"/>
    </source>
</evidence>
<evidence type="ECO:0000313" key="3">
    <source>
        <dbReference type="Proteomes" id="UP000617734"/>
    </source>
</evidence>
<feature type="region of interest" description="Disordered" evidence="1">
    <location>
        <begin position="144"/>
        <end position="179"/>
    </location>
</feature>
<gene>
    <name evidence="2" type="ORF">GCM10018781_01380</name>
</gene>
<dbReference type="GeneID" id="95350695"/>
<dbReference type="AlphaFoldDB" id="A0A919FAP4"/>
<dbReference type="EMBL" id="BNBO01000001">
    <property type="protein sequence ID" value="GHH59023.1"/>
    <property type="molecule type" value="Genomic_DNA"/>
</dbReference>